<dbReference type="InterPro" id="IPR003329">
    <property type="entry name" value="Cytidylyl_trans"/>
</dbReference>
<dbReference type="EMBL" id="CP024091">
    <property type="protein sequence ID" value="ATP55857.1"/>
    <property type="molecule type" value="Genomic_DNA"/>
</dbReference>
<dbReference type="SUPFAM" id="SSF53448">
    <property type="entry name" value="Nucleotide-diphospho-sugar transferases"/>
    <property type="match status" value="1"/>
</dbReference>
<comment type="similarity">
    <text evidence="5">Belongs to the KdsB family.</text>
</comment>
<dbReference type="NCBIfam" id="TIGR00466">
    <property type="entry name" value="kdsB"/>
    <property type="match status" value="1"/>
</dbReference>
<dbReference type="UniPathway" id="UPA00358">
    <property type="reaction ID" value="UER00476"/>
</dbReference>
<dbReference type="Gene3D" id="3.90.550.10">
    <property type="entry name" value="Spore Coat Polysaccharide Biosynthesis Protein SpsA, Chain A"/>
    <property type="match status" value="1"/>
</dbReference>
<dbReference type="OrthoDB" id="9815559at2"/>
<proteinExistence type="inferred from homology"/>
<evidence type="ECO:0000256" key="2">
    <source>
        <dbReference type="ARBA" id="ARBA00022679"/>
    </source>
</evidence>
<dbReference type="HAMAP" id="MF_00057">
    <property type="entry name" value="KdsB"/>
    <property type="match status" value="1"/>
</dbReference>
<dbReference type="EC" id="2.7.7.38" evidence="5"/>
<dbReference type="GO" id="GO:0009103">
    <property type="term" value="P:lipopolysaccharide biosynthetic process"/>
    <property type="evidence" value="ECO:0007669"/>
    <property type="project" value="UniProtKB-UniRule"/>
</dbReference>
<comment type="catalytic activity">
    <reaction evidence="5">
        <text>3-deoxy-alpha-D-manno-oct-2-ulosonate + CTP = CMP-3-deoxy-beta-D-manno-octulosonate + diphosphate</text>
        <dbReference type="Rhea" id="RHEA:23448"/>
        <dbReference type="ChEBI" id="CHEBI:33019"/>
        <dbReference type="ChEBI" id="CHEBI:37563"/>
        <dbReference type="ChEBI" id="CHEBI:85986"/>
        <dbReference type="ChEBI" id="CHEBI:85987"/>
        <dbReference type="EC" id="2.7.7.38"/>
    </reaction>
</comment>
<evidence type="ECO:0000256" key="1">
    <source>
        <dbReference type="ARBA" id="ARBA00004370"/>
    </source>
</evidence>
<organism evidence="6 7">
    <name type="scientific">Pedobacter ginsengisoli</name>
    <dbReference type="NCBI Taxonomy" id="363852"/>
    <lineage>
        <taxon>Bacteria</taxon>
        <taxon>Pseudomonadati</taxon>
        <taxon>Bacteroidota</taxon>
        <taxon>Sphingobacteriia</taxon>
        <taxon>Sphingobacteriales</taxon>
        <taxon>Sphingobacteriaceae</taxon>
        <taxon>Pedobacter</taxon>
    </lineage>
</organism>
<dbReference type="Pfam" id="PF02348">
    <property type="entry name" value="CTP_transf_3"/>
    <property type="match status" value="1"/>
</dbReference>
<dbReference type="NCBIfam" id="NF003950">
    <property type="entry name" value="PRK05450.1-3"/>
    <property type="match status" value="1"/>
</dbReference>
<dbReference type="CDD" id="cd02517">
    <property type="entry name" value="CMP-KDO-Synthetase"/>
    <property type="match status" value="1"/>
</dbReference>
<comment type="pathway">
    <text evidence="5">Nucleotide-sugar biosynthesis; CMP-3-deoxy-D-manno-octulosonate biosynthesis; CMP-3-deoxy-D-manno-octulosonate from 3-deoxy-D-manno-octulosonate and CTP: step 1/1.</text>
</comment>
<dbReference type="PANTHER" id="PTHR42866:SF2">
    <property type="entry name" value="3-DEOXY-MANNO-OCTULOSONATE CYTIDYLYLTRANSFERASE, MITOCHONDRIAL"/>
    <property type="match status" value="1"/>
</dbReference>
<evidence type="ECO:0000256" key="5">
    <source>
        <dbReference type="HAMAP-Rule" id="MF_00057"/>
    </source>
</evidence>
<dbReference type="FunFam" id="3.90.550.10:FF:000011">
    <property type="entry name" value="3-deoxy-manno-octulosonate cytidylyltransferase"/>
    <property type="match status" value="1"/>
</dbReference>
<reference evidence="6 7" key="1">
    <citation type="submission" date="2017-10" db="EMBL/GenBank/DDBJ databases">
        <title>Whole genome of Pedobacter ginsengisoli T01R-27 isolated from tomato rhizosphere.</title>
        <authorList>
            <person name="Weon H.-Y."/>
            <person name="Lee S.A."/>
            <person name="Sang M.K."/>
            <person name="Song J."/>
        </authorList>
    </citation>
    <scope>NUCLEOTIDE SEQUENCE [LARGE SCALE GENOMIC DNA]</scope>
    <source>
        <strain evidence="6 7">T01R-27</strain>
    </source>
</reference>
<accession>A0A2D1U2L4</accession>
<comment type="function">
    <text evidence="5">Activates KDO (a required 8-carbon sugar) for incorporation into bacterial lipopolysaccharide in Gram-negative bacteria.</text>
</comment>
<keyword evidence="3 5" id="KW-0548">Nucleotidyltransferase</keyword>
<keyword evidence="7" id="KW-1185">Reference proteome</keyword>
<dbReference type="NCBIfam" id="NF003952">
    <property type="entry name" value="PRK05450.1-5"/>
    <property type="match status" value="1"/>
</dbReference>
<comment type="subcellular location">
    <subcellularLocation>
        <location evidence="5">Cytoplasm</location>
    </subcellularLocation>
    <subcellularLocation>
        <location evidence="1">Membrane</location>
    </subcellularLocation>
</comment>
<name>A0A2D1U2L4_9SPHI</name>
<evidence type="ECO:0000313" key="6">
    <source>
        <dbReference type="EMBL" id="ATP55857.1"/>
    </source>
</evidence>
<dbReference type="PANTHER" id="PTHR42866">
    <property type="entry name" value="3-DEOXY-MANNO-OCTULOSONATE CYTIDYLYLTRANSFERASE"/>
    <property type="match status" value="1"/>
</dbReference>
<dbReference type="KEGG" id="pgs:CPT03_04955"/>
<evidence type="ECO:0000256" key="3">
    <source>
        <dbReference type="ARBA" id="ARBA00022695"/>
    </source>
</evidence>
<dbReference type="InterPro" id="IPR029044">
    <property type="entry name" value="Nucleotide-diphossugar_trans"/>
</dbReference>
<dbReference type="Proteomes" id="UP000223749">
    <property type="component" value="Chromosome"/>
</dbReference>
<protein>
    <recommendedName>
        <fullName evidence="5">3-deoxy-manno-octulosonate cytidylyltransferase</fullName>
        <ecNumber evidence="5">2.7.7.38</ecNumber>
    </recommendedName>
    <alternativeName>
        <fullName evidence="5">CMP-2-keto-3-deoxyoctulosonic acid synthase</fullName>
        <shortName evidence="5">CKS</shortName>
        <shortName evidence="5">CMP-KDO synthase</shortName>
    </alternativeName>
</protein>
<sequence>MKILGIIPARYASTRFPGKPLVQIKGKSMIQRVYEQAGKAKSLSEVIVATDDERIANEVQSFGGKFIFTASTHLSGTDRCAEVAATVSGYDAIINIQGDEPYINPEQIDLLASCFIEKDVQLATLIKKIHTENELFNINIPKVVINTKGEATYFSRQTIPYVRNQEKENWLNTHQFYKHIGIYGYTYPVLLEITKLAPSSLELAENLEQLRWIENGYRIKTKVTEIETIAIDTPEDLIKINNGV</sequence>
<keyword evidence="5" id="KW-0963">Cytoplasm</keyword>
<keyword evidence="4 5" id="KW-0448">Lipopolysaccharide biosynthesis</keyword>
<dbReference type="RefSeq" id="WP_099437802.1">
    <property type="nucleotide sequence ID" value="NZ_CP024091.1"/>
</dbReference>
<dbReference type="GO" id="GO:0008690">
    <property type="term" value="F:3-deoxy-manno-octulosonate cytidylyltransferase activity"/>
    <property type="evidence" value="ECO:0007669"/>
    <property type="project" value="UniProtKB-UniRule"/>
</dbReference>
<dbReference type="GO" id="GO:0016020">
    <property type="term" value="C:membrane"/>
    <property type="evidence" value="ECO:0007669"/>
    <property type="project" value="UniProtKB-SubCell"/>
</dbReference>
<dbReference type="NCBIfam" id="NF009905">
    <property type="entry name" value="PRK13368.1"/>
    <property type="match status" value="1"/>
</dbReference>
<dbReference type="AlphaFoldDB" id="A0A2D1U2L4"/>
<dbReference type="GO" id="GO:0033468">
    <property type="term" value="P:CMP-keto-3-deoxy-D-manno-octulosonic acid biosynthetic process"/>
    <property type="evidence" value="ECO:0007669"/>
    <property type="project" value="UniProtKB-UniRule"/>
</dbReference>
<gene>
    <name evidence="5 6" type="primary">kdsB</name>
    <name evidence="6" type="ORF">CPT03_04955</name>
</gene>
<dbReference type="InterPro" id="IPR004528">
    <property type="entry name" value="KdsB"/>
</dbReference>
<dbReference type="GO" id="GO:0005829">
    <property type="term" value="C:cytosol"/>
    <property type="evidence" value="ECO:0007669"/>
    <property type="project" value="TreeGrafter"/>
</dbReference>
<evidence type="ECO:0000256" key="4">
    <source>
        <dbReference type="ARBA" id="ARBA00022985"/>
    </source>
</evidence>
<keyword evidence="2 5" id="KW-0808">Transferase</keyword>
<evidence type="ECO:0000313" key="7">
    <source>
        <dbReference type="Proteomes" id="UP000223749"/>
    </source>
</evidence>